<dbReference type="Gene3D" id="3.40.1420.10">
    <property type="entry name" value="Inhibitor of vertebrate lysozyme"/>
    <property type="match status" value="1"/>
</dbReference>
<dbReference type="Pfam" id="PF08816">
    <property type="entry name" value="Ivy"/>
    <property type="match status" value="1"/>
</dbReference>
<accession>A0A7W4JCV6</accession>
<comment type="caution">
    <text evidence="1">The sequence shown here is derived from an EMBL/GenBank/DDBJ whole genome shotgun (WGS) entry which is preliminary data.</text>
</comment>
<protein>
    <submittedName>
        <fullName evidence="1">Lysozyme inhibitor</fullName>
    </submittedName>
</protein>
<dbReference type="SUPFAM" id="SSF89872">
    <property type="entry name" value="Inhibitor of vertebrate lysozyme, Ivy"/>
    <property type="match status" value="1"/>
</dbReference>
<keyword evidence="2" id="KW-1185">Reference proteome</keyword>
<reference evidence="1 2" key="1">
    <citation type="submission" date="2020-04" db="EMBL/GenBank/DDBJ databases">
        <title>Description of novel Gluconacetobacter.</title>
        <authorList>
            <person name="Sombolestani A."/>
        </authorList>
    </citation>
    <scope>NUCLEOTIDE SEQUENCE [LARGE SCALE GENOMIC DNA]</scope>
    <source>
        <strain evidence="1 2">LMG 27725</strain>
    </source>
</reference>
<evidence type="ECO:0000313" key="1">
    <source>
        <dbReference type="EMBL" id="MBB2178712.1"/>
    </source>
</evidence>
<dbReference type="AlphaFoldDB" id="A0A7W4JCV6"/>
<sequence length="167" mass="18440">MNLTACRYQAAPEDAHLHLRSHADVPCRLTRLIHACSIALLLIDHPARATEPPQTADLLLEAAYRRAYVVMQRFPDWISRGQATSTPVTQVATGGHAYLLGHLCKPHDCGNNQLDIVFAADGHAAWGLLHVRPDAQHPFLQSWLGNPDEDIQALLLRNYAAHNPPSP</sequence>
<name>A0A7W4JCV6_9PROT</name>
<evidence type="ECO:0000313" key="2">
    <source>
        <dbReference type="Proteomes" id="UP000525623"/>
    </source>
</evidence>
<dbReference type="Proteomes" id="UP000525623">
    <property type="component" value="Unassembled WGS sequence"/>
</dbReference>
<proteinExistence type="predicted"/>
<organism evidence="1 2">
    <name type="scientific">Gluconacetobacter tumulicola</name>
    <dbReference type="NCBI Taxonomy" id="1017177"/>
    <lineage>
        <taxon>Bacteria</taxon>
        <taxon>Pseudomonadati</taxon>
        <taxon>Pseudomonadota</taxon>
        <taxon>Alphaproteobacteria</taxon>
        <taxon>Acetobacterales</taxon>
        <taxon>Acetobacteraceae</taxon>
        <taxon>Gluconacetobacter</taxon>
    </lineage>
</organism>
<dbReference type="EMBL" id="JABEQL010000005">
    <property type="protein sequence ID" value="MBB2178712.1"/>
    <property type="molecule type" value="Genomic_DNA"/>
</dbReference>
<dbReference type="InterPro" id="IPR036501">
    <property type="entry name" value="Inhibitor_vert_lysozyme_sf"/>
</dbReference>
<gene>
    <name evidence="1" type="ORF">HLH29_05895</name>
</gene>